<proteinExistence type="predicted"/>
<keyword evidence="4" id="KW-1185">Reference proteome</keyword>
<accession>A0AA39KLS2</accession>
<dbReference type="EMBL" id="JAQQBS010001422">
    <property type="protein sequence ID" value="KAK0166032.1"/>
    <property type="molecule type" value="Genomic_DNA"/>
</dbReference>
<keyword evidence="2" id="KW-0732">Signal</keyword>
<reference evidence="3" key="2">
    <citation type="submission" date="2023-03" db="EMBL/GenBank/DDBJ databases">
        <authorList>
            <person name="Inwood S.N."/>
            <person name="Skelly J.G."/>
            <person name="Guhlin J."/>
            <person name="Harrop T.W.R."/>
            <person name="Goldson S.G."/>
            <person name="Dearden P.K."/>
        </authorList>
    </citation>
    <scope>NUCLEOTIDE SEQUENCE</scope>
    <source>
        <strain evidence="3">Irish</strain>
        <tissue evidence="3">Whole body</tissue>
    </source>
</reference>
<evidence type="ECO:0000313" key="3">
    <source>
        <dbReference type="EMBL" id="KAK0166032.1"/>
    </source>
</evidence>
<keyword evidence="1" id="KW-1133">Transmembrane helix</keyword>
<sequence>MNKTVACFFFITLICGTIEGSSKSLGHECDPSLIYKACGTNERCIPKANNTHYCICKRNFVETGGECVEISTTAAASVDPTNRHTNEESTSSGSSIVVGLLIPTFLIVLGGLGCCWAKRYHLLPCQRNLYGNVLVTRDEDDDDDPPIV</sequence>
<dbReference type="Proteomes" id="UP001168990">
    <property type="component" value="Unassembled WGS sequence"/>
</dbReference>
<organism evidence="3 4">
    <name type="scientific">Microctonus aethiopoides</name>
    <dbReference type="NCBI Taxonomy" id="144406"/>
    <lineage>
        <taxon>Eukaryota</taxon>
        <taxon>Metazoa</taxon>
        <taxon>Ecdysozoa</taxon>
        <taxon>Arthropoda</taxon>
        <taxon>Hexapoda</taxon>
        <taxon>Insecta</taxon>
        <taxon>Pterygota</taxon>
        <taxon>Neoptera</taxon>
        <taxon>Endopterygota</taxon>
        <taxon>Hymenoptera</taxon>
        <taxon>Apocrita</taxon>
        <taxon>Ichneumonoidea</taxon>
        <taxon>Braconidae</taxon>
        <taxon>Euphorinae</taxon>
        <taxon>Microctonus</taxon>
    </lineage>
</organism>
<evidence type="ECO:0000256" key="1">
    <source>
        <dbReference type="SAM" id="Phobius"/>
    </source>
</evidence>
<feature type="chain" id="PRO_5041409942" description="EGF-like domain-containing protein" evidence="2">
    <location>
        <begin position="21"/>
        <end position="148"/>
    </location>
</feature>
<keyword evidence="1" id="KW-0472">Membrane</keyword>
<evidence type="ECO:0000256" key="2">
    <source>
        <dbReference type="SAM" id="SignalP"/>
    </source>
</evidence>
<reference evidence="3" key="1">
    <citation type="journal article" date="2023" name="bioRxiv">
        <title>Scaffold-level genome assemblies of two parasitoid biocontrol wasps reveal the parthenogenesis mechanism and an associated novel virus.</title>
        <authorList>
            <person name="Inwood S."/>
            <person name="Skelly J."/>
            <person name="Guhlin J."/>
            <person name="Harrop T."/>
            <person name="Goldson S."/>
            <person name="Dearden P."/>
        </authorList>
    </citation>
    <scope>NUCLEOTIDE SEQUENCE</scope>
    <source>
        <strain evidence="3">Irish</strain>
        <tissue evidence="3">Whole body</tissue>
    </source>
</reference>
<dbReference type="AlphaFoldDB" id="A0AA39KLS2"/>
<feature type="transmembrane region" description="Helical" evidence="1">
    <location>
        <begin position="96"/>
        <end position="117"/>
    </location>
</feature>
<name>A0AA39KLS2_9HYME</name>
<gene>
    <name evidence="3" type="ORF">PV328_004489</name>
</gene>
<keyword evidence="1" id="KW-0812">Transmembrane</keyword>
<feature type="signal peptide" evidence="2">
    <location>
        <begin position="1"/>
        <end position="20"/>
    </location>
</feature>
<comment type="caution">
    <text evidence="3">The sequence shown here is derived from an EMBL/GenBank/DDBJ whole genome shotgun (WGS) entry which is preliminary data.</text>
</comment>
<evidence type="ECO:0000313" key="4">
    <source>
        <dbReference type="Proteomes" id="UP001168990"/>
    </source>
</evidence>
<evidence type="ECO:0008006" key="5">
    <source>
        <dbReference type="Google" id="ProtNLM"/>
    </source>
</evidence>
<protein>
    <recommendedName>
        <fullName evidence="5">EGF-like domain-containing protein</fullName>
    </recommendedName>
</protein>